<protein>
    <submittedName>
        <fullName evidence="2">Histidine phosphatase family protein</fullName>
    </submittedName>
</protein>
<dbReference type="Gene3D" id="3.40.50.1240">
    <property type="entry name" value="Phosphoglycerate mutase-like"/>
    <property type="match status" value="1"/>
</dbReference>
<dbReference type="RefSeq" id="WP_177719828.1">
    <property type="nucleotide sequence ID" value="NZ_JACRSQ010000030.1"/>
</dbReference>
<dbReference type="Pfam" id="PF00300">
    <property type="entry name" value="His_Phos_1"/>
    <property type="match status" value="1"/>
</dbReference>
<dbReference type="EMBL" id="JACRSQ010000030">
    <property type="protein sequence ID" value="MBC8544760.1"/>
    <property type="molecule type" value="Genomic_DNA"/>
</dbReference>
<dbReference type="InterPro" id="IPR029033">
    <property type="entry name" value="His_PPase_superfam"/>
</dbReference>
<keyword evidence="3" id="KW-1185">Reference proteome</keyword>
<dbReference type="CDD" id="cd07067">
    <property type="entry name" value="HP_PGM_like"/>
    <property type="match status" value="1"/>
</dbReference>
<sequence>MTKLFIVRHAQATGNQDKRFQGSTDNDISAYGRLQLAALSERCHRLPLDRIYTSPLRRAVETAKAVGAGRRLAILERQELREIDCGVWEGMTWDTIRCERAAEFETWVSKPHEFQAPGGEAMRSVFSRMNHILGEILEDNPGGCIAIVSHGCAIRNLMCRIHGLPFEQLSQTPWMEHAAITAVEDSAAGLSIVFENDIQHLQKIKSYLA</sequence>
<dbReference type="Proteomes" id="UP000657006">
    <property type="component" value="Unassembled WGS sequence"/>
</dbReference>
<dbReference type="PANTHER" id="PTHR48100:SF1">
    <property type="entry name" value="HISTIDINE PHOSPHATASE FAMILY PROTEIN-RELATED"/>
    <property type="match status" value="1"/>
</dbReference>
<dbReference type="SMART" id="SM00855">
    <property type="entry name" value="PGAM"/>
    <property type="match status" value="1"/>
</dbReference>
<dbReference type="AlphaFoldDB" id="A0A926I2X4"/>
<reference evidence="2" key="1">
    <citation type="submission" date="2020-08" db="EMBL/GenBank/DDBJ databases">
        <title>Genome public.</title>
        <authorList>
            <person name="Liu C."/>
            <person name="Sun Q."/>
        </authorList>
    </citation>
    <scope>NUCLEOTIDE SEQUENCE</scope>
    <source>
        <strain evidence="2">NSJ-32</strain>
    </source>
</reference>
<name>A0A926I2X4_9FIRM</name>
<comment type="caution">
    <text evidence="2">The sequence shown here is derived from an EMBL/GenBank/DDBJ whole genome shotgun (WGS) entry which is preliminary data.</text>
</comment>
<dbReference type="SUPFAM" id="SSF53254">
    <property type="entry name" value="Phosphoglycerate mutase-like"/>
    <property type="match status" value="1"/>
</dbReference>
<feature type="binding site" evidence="1">
    <location>
        <position position="58"/>
    </location>
    <ligand>
        <name>substrate</name>
    </ligand>
</feature>
<proteinExistence type="predicted"/>
<evidence type="ECO:0000313" key="3">
    <source>
        <dbReference type="Proteomes" id="UP000657006"/>
    </source>
</evidence>
<feature type="binding site" evidence="1">
    <location>
        <begin position="8"/>
        <end position="15"/>
    </location>
    <ligand>
        <name>substrate</name>
    </ligand>
</feature>
<dbReference type="InterPro" id="IPR013078">
    <property type="entry name" value="His_Pase_superF_clade-1"/>
</dbReference>
<gene>
    <name evidence="2" type="ORF">H8730_14520</name>
</gene>
<dbReference type="InterPro" id="IPR050275">
    <property type="entry name" value="PGM_Phosphatase"/>
</dbReference>
<evidence type="ECO:0000256" key="1">
    <source>
        <dbReference type="PIRSR" id="PIRSR613078-2"/>
    </source>
</evidence>
<dbReference type="PANTHER" id="PTHR48100">
    <property type="entry name" value="BROAD-SPECIFICITY PHOSPHATASE YOR283W-RELATED"/>
    <property type="match status" value="1"/>
</dbReference>
<organism evidence="2 3">
    <name type="scientific">Bianquea renquensis</name>
    <dbReference type="NCBI Taxonomy" id="2763661"/>
    <lineage>
        <taxon>Bacteria</taxon>
        <taxon>Bacillati</taxon>
        <taxon>Bacillota</taxon>
        <taxon>Clostridia</taxon>
        <taxon>Eubacteriales</taxon>
        <taxon>Bianqueaceae</taxon>
        <taxon>Bianquea</taxon>
    </lineage>
</organism>
<accession>A0A926I2X4</accession>
<dbReference type="GO" id="GO:0016791">
    <property type="term" value="F:phosphatase activity"/>
    <property type="evidence" value="ECO:0007669"/>
    <property type="project" value="TreeGrafter"/>
</dbReference>
<evidence type="ECO:0000313" key="2">
    <source>
        <dbReference type="EMBL" id="MBC8544760.1"/>
    </source>
</evidence>
<dbReference type="GO" id="GO:0005737">
    <property type="term" value="C:cytoplasm"/>
    <property type="evidence" value="ECO:0007669"/>
    <property type="project" value="TreeGrafter"/>
</dbReference>